<dbReference type="InterPro" id="IPR011033">
    <property type="entry name" value="PRC_barrel-like_sf"/>
</dbReference>
<name>A0AA94HN91_9MICO</name>
<dbReference type="GO" id="GO:0019684">
    <property type="term" value="P:photosynthesis, light reaction"/>
    <property type="evidence" value="ECO:0007669"/>
    <property type="project" value="InterPro"/>
</dbReference>
<dbReference type="AlphaFoldDB" id="A0AA94HN91"/>
<dbReference type="InterPro" id="IPR027275">
    <property type="entry name" value="PRC-brl_dom"/>
</dbReference>
<dbReference type="RefSeq" id="WP_092918347.1">
    <property type="nucleotide sequence ID" value="NZ_FOZN01000003.1"/>
</dbReference>
<dbReference type="Gene3D" id="3.90.50.10">
    <property type="entry name" value="Photosynthetic Reaction Center, subunit H, domain 2"/>
    <property type="match status" value="1"/>
</dbReference>
<evidence type="ECO:0000259" key="3">
    <source>
        <dbReference type="Pfam" id="PF09557"/>
    </source>
</evidence>
<feature type="domain" description="DUF2382" evidence="3">
    <location>
        <begin position="164"/>
        <end position="214"/>
    </location>
</feature>
<protein>
    <submittedName>
        <fullName evidence="4">PRC-barrel domain-containing protein</fullName>
    </submittedName>
</protein>
<feature type="compositionally biased region" description="Basic and acidic residues" evidence="1">
    <location>
        <begin position="110"/>
        <end position="164"/>
    </location>
</feature>
<reference evidence="4 5" key="1">
    <citation type="submission" date="2016-10" db="EMBL/GenBank/DDBJ databases">
        <authorList>
            <person name="Varghese N."/>
            <person name="Submissions S."/>
        </authorList>
    </citation>
    <scope>NUCLEOTIDE SEQUENCE [LARGE SCALE GENOMIC DNA]</scope>
    <source>
        <strain evidence="4 5">IAM 15147</strain>
    </source>
</reference>
<feature type="domain" description="PRC-barrel" evidence="2">
    <location>
        <begin position="10"/>
        <end position="72"/>
    </location>
</feature>
<dbReference type="EMBL" id="FOZN01000003">
    <property type="protein sequence ID" value="SFS15029.1"/>
    <property type="molecule type" value="Genomic_DNA"/>
</dbReference>
<dbReference type="Pfam" id="PF09557">
    <property type="entry name" value="DUF2382"/>
    <property type="match status" value="1"/>
</dbReference>
<organism evidence="4 5">
    <name type="scientific">Agrococcus baldri</name>
    <dbReference type="NCBI Taxonomy" id="153730"/>
    <lineage>
        <taxon>Bacteria</taxon>
        <taxon>Bacillati</taxon>
        <taxon>Actinomycetota</taxon>
        <taxon>Actinomycetes</taxon>
        <taxon>Micrococcales</taxon>
        <taxon>Microbacteriaceae</taxon>
        <taxon>Agrococcus</taxon>
    </lineage>
</organism>
<dbReference type="InterPro" id="IPR014747">
    <property type="entry name" value="Bac_photo_RC_H_C"/>
</dbReference>
<gene>
    <name evidence="4" type="ORF">SAMN04487783_1955</name>
</gene>
<dbReference type="InterPro" id="IPR019060">
    <property type="entry name" value="DUF2382"/>
</dbReference>
<sequence length="217" mass="24118">MTFQGNIEDGAEVFGSDGHKLGKVGQVFVLQGTDEPTWVAVQTGLFGMQESFVPVAGASMRGDELIVAYDKAFVKDAPRIGDSDDLTAEQEAELYRYYGVEPPRLAPGAMDDRDRDSHRIDDQPQDERGTRDADVQRHDERSDADRQRHDERGVRDADVQRSGEEPAAAAGQRSHEGGPRLRRRIVTEMQTVQVPVQREEIVVEGEGIGSDDDVDRR</sequence>
<comment type="caution">
    <text evidence="4">The sequence shown here is derived from an EMBL/GenBank/DDBJ whole genome shotgun (WGS) entry which is preliminary data.</text>
</comment>
<dbReference type="Pfam" id="PF05239">
    <property type="entry name" value="PRC"/>
    <property type="match status" value="1"/>
</dbReference>
<dbReference type="GO" id="GO:0030077">
    <property type="term" value="C:plasma membrane light-harvesting complex"/>
    <property type="evidence" value="ECO:0007669"/>
    <property type="project" value="InterPro"/>
</dbReference>
<evidence type="ECO:0000259" key="2">
    <source>
        <dbReference type="Pfam" id="PF05239"/>
    </source>
</evidence>
<accession>A0AA94HN91</accession>
<proteinExistence type="predicted"/>
<dbReference type="SUPFAM" id="SSF50346">
    <property type="entry name" value="PRC-barrel domain"/>
    <property type="match status" value="1"/>
</dbReference>
<keyword evidence="5" id="KW-1185">Reference proteome</keyword>
<evidence type="ECO:0000256" key="1">
    <source>
        <dbReference type="SAM" id="MobiDB-lite"/>
    </source>
</evidence>
<dbReference type="Proteomes" id="UP000198506">
    <property type="component" value="Unassembled WGS sequence"/>
</dbReference>
<evidence type="ECO:0000313" key="4">
    <source>
        <dbReference type="EMBL" id="SFS15029.1"/>
    </source>
</evidence>
<evidence type="ECO:0000313" key="5">
    <source>
        <dbReference type="Proteomes" id="UP000198506"/>
    </source>
</evidence>
<feature type="region of interest" description="Disordered" evidence="1">
    <location>
        <begin position="99"/>
        <end position="182"/>
    </location>
</feature>